<dbReference type="GO" id="GO:0000981">
    <property type="term" value="F:DNA-binding transcription factor activity, RNA polymerase II-specific"/>
    <property type="evidence" value="ECO:0007669"/>
    <property type="project" value="TreeGrafter"/>
</dbReference>
<keyword evidence="5" id="KW-0862">Zinc</keyword>
<organism evidence="9 10">
    <name type="scientific">Araneus ventricosus</name>
    <name type="common">Orbweaver spider</name>
    <name type="synonym">Epeira ventricosa</name>
    <dbReference type="NCBI Taxonomy" id="182803"/>
    <lineage>
        <taxon>Eukaryota</taxon>
        <taxon>Metazoa</taxon>
        <taxon>Ecdysozoa</taxon>
        <taxon>Arthropoda</taxon>
        <taxon>Chelicerata</taxon>
        <taxon>Arachnida</taxon>
        <taxon>Araneae</taxon>
        <taxon>Araneomorphae</taxon>
        <taxon>Entelegynae</taxon>
        <taxon>Araneoidea</taxon>
        <taxon>Araneidae</taxon>
        <taxon>Araneus</taxon>
    </lineage>
</organism>
<dbReference type="InterPro" id="IPR036236">
    <property type="entry name" value="Znf_C2H2_sf"/>
</dbReference>
<protein>
    <recommendedName>
        <fullName evidence="8">C2H2-type domain-containing protein</fullName>
    </recommendedName>
</protein>
<evidence type="ECO:0000256" key="4">
    <source>
        <dbReference type="ARBA" id="ARBA00022771"/>
    </source>
</evidence>
<feature type="domain" description="C2H2-type" evidence="8">
    <location>
        <begin position="95"/>
        <end position="122"/>
    </location>
</feature>
<dbReference type="PANTHER" id="PTHR24394:SF29">
    <property type="entry name" value="MYONEURIN"/>
    <property type="match status" value="1"/>
</dbReference>
<keyword evidence="10" id="KW-1185">Reference proteome</keyword>
<dbReference type="EMBL" id="BGPR01001058">
    <property type="protein sequence ID" value="GBM44208.1"/>
    <property type="molecule type" value="Genomic_DNA"/>
</dbReference>
<comment type="subcellular location">
    <subcellularLocation>
        <location evidence="1">Nucleus</location>
    </subcellularLocation>
</comment>
<dbReference type="Gene3D" id="3.30.160.60">
    <property type="entry name" value="Classic Zinc Finger"/>
    <property type="match status" value="2"/>
</dbReference>
<dbReference type="Proteomes" id="UP000499080">
    <property type="component" value="Unassembled WGS sequence"/>
</dbReference>
<dbReference type="InterPro" id="IPR013087">
    <property type="entry name" value="Znf_C2H2_type"/>
</dbReference>
<dbReference type="FunFam" id="3.30.160.60:FF:000072">
    <property type="entry name" value="zinc finger protein 143 isoform X1"/>
    <property type="match status" value="1"/>
</dbReference>
<sequence length="196" mass="22781">MLSNWIPANNASELNESSSNLNCYPSDQFPLVNNSDFPKQYKCHVCGREFTAKGSLKTHLTVHTGELLYECWEYSSSDPDYHPSHSSSQYSNNVYRCSYCNYTTKFPTTLKRHILTHTAEGNSVKKVVYKQKFRMEWLEDPLLKEWLTYVLDPVEGTKMPKCKFCNEVLSTKLYDLKSHAATMKHNRSAARFFQHQ</sequence>
<evidence type="ECO:0000256" key="6">
    <source>
        <dbReference type="ARBA" id="ARBA00023242"/>
    </source>
</evidence>
<reference evidence="9 10" key="1">
    <citation type="journal article" date="2019" name="Sci. Rep.">
        <title>Orb-weaving spider Araneus ventricosus genome elucidates the spidroin gene catalogue.</title>
        <authorList>
            <person name="Kono N."/>
            <person name="Nakamura H."/>
            <person name="Ohtoshi R."/>
            <person name="Moran D.A.P."/>
            <person name="Shinohara A."/>
            <person name="Yoshida Y."/>
            <person name="Fujiwara M."/>
            <person name="Mori M."/>
            <person name="Tomita M."/>
            <person name="Arakawa K."/>
        </authorList>
    </citation>
    <scope>NUCLEOTIDE SEQUENCE [LARGE SCALE GENOMIC DNA]</scope>
</reference>
<keyword evidence="4 7" id="KW-0863">Zinc-finger</keyword>
<dbReference type="PANTHER" id="PTHR24394">
    <property type="entry name" value="ZINC FINGER PROTEIN"/>
    <property type="match status" value="1"/>
</dbReference>
<comment type="caution">
    <text evidence="9">The sequence shown here is derived from an EMBL/GenBank/DDBJ whole genome shotgun (WGS) entry which is preliminary data.</text>
</comment>
<dbReference type="GO" id="GO:0008270">
    <property type="term" value="F:zinc ion binding"/>
    <property type="evidence" value="ECO:0007669"/>
    <property type="project" value="UniProtKB-KW"/>
</dbReference>
<dbReference type="Pfam" id="PF00096">
    <property type="entry name" value="zf-C2H2"/>
    <property type="match status" value="1"/>
</dbReference>
<dbReference type="GO" id="GO:0005634">
    <property type="term" value="C:nucleus"/>
    <property type="evidence" value="ECO:0007669"/>
    <property type="project" value="UniProtKB-SubCell"/>
</dbReference>
<evidence type="ECO:0000256" key="1">
    <source>
        <dbReference type="ARBA" id="ARBA00004123"/>
    </source>
</evidence>
<evidence type="ECO:0000256" key="3">
    <source>
        <dbReference type="ARBA" id="ARBA00022737"/>
    </source>
</evidence>
<dbReference type="SMART" id="SM00355">
    <property type="entry name" value="ZnF_C2H2"/>
    <property type="match status" value="3"/>
</dbReference>
<evidence type="ECO:0000259" key="8">
    <source>
        <dbReference type="PROSITE" id="PS50157"/>
    </source>
</evidence>
<name>A0A4Y2FUZ5_ARAVE</name>
<dbReference type="PROSITE" id="PS00028">
    <property type="entry name" value="ZINC_FINGER_C2H2_1"/>
    <property type="match status" value="1"/>
</dbReference>
<accession>A0A4Y2FUZ5</accession>
<keyword evidence="3" id="KW-0677">Repeat</keyword>
<keyword evidence="2" id="KW-0479">Metal-binding</keyword>
<feature type="domain" description="C2H2-type" evidence="8">
    <location>
        <begin position="41"/>
        <end position="68"/>
    </location>
</feature>
<evidence type="ECO:0000313" key="10">
    <source>
        <dbReference type="Proteomes" id="UP000499080"/>
    </source>
</evidence>
<dbReference type="Pfam" id="PF13909">
    <property type="entry name" value="zf-H2C2_5"/>
    <property type="match status" value="1"/>
</dbReference>
<gene>
    <name evidence="9" type="ORF">AVEN_15550_1</name>
</gene>
<proteinExistence type="predicted"/>
<dbReference type="AlphaFoldDB" id="A0A4Y2FUZ5"/>
<keyword evidence="6" id="KW-0539">Nucleus</keyword>
<dbReference type="SUPFAM" id="SSF57667">
    <property type="entry name" value="beta-beta-alpha zinc fingers"/>
    <property type="match status" value="2"/>
</dbReference>
<evidence type="ECO:0000256" key="7">
    <source>
        <dbReference type="PROSITE-ProRule" id="PRU00042"/>
    </source>
</evidence>
<evidence type="ECO:0000313" key="9">
    <source>
        <dbReference type="EMBL" id="GBM44208.1"/>
    </source>
</evidence>
<evidence type="ECO:0000256" key="5">
    <source>
        <dbReference type="ARBA" id="ARBA00022833"/>
    </source>
</evidence>
<dbReference type="PROSITE" id="PS50157">
    <property type="entry name" value="ZINC_FINGER_C2H2_2"/>
    <property type="match status" value="2"/>
</dbReference>
<evidence type="ECO:0000256" key="2">
    <source>
        <dbReference type="ARBA" id="ARBA00022723"/>
    </source>
</evidence>
<dbReference type="OrthoDB" id="10023262at2759"/>